<dbReference type="Pfam" id="PF07992">
    <property type="entry name" value="Pyr_redox_2"/>
    <property type="match status" value="1"/>
</dbReference>
<name>A0A1E5QMF4_9CYAN</name>
<keyword evidence="3 8" id="KW-0274">FAD</keyword>
<sequence>MAFEYDLFVIGGGSGGIPGARQAAKYGAKVALAEQDALGGTCVNRGCVPKKLMVYASGFAQKLREAADYGWSPVESRFNWSVFLPEKDQEIRRLNSVYQQNLEKSGVTLFRDRAEFIDPHTLQVGDRTIRAERILIAVGAHPRLPQIPGIEFAISSDDIFHLEHQPQHLAIIGGGYIGVEFACIMHGLGTQVSLLIRQNRILTRFDEDISWAVQSGMQARGIKILTHTEVKAIEKTSSGLALTTTDGSFTVDQVLAATGRAPNISKLGLERAGVKVEKGAIAVDVYSRTSVPHIFAVGDCIDRLNLTPVAIAQARAFADSEFGNSPGQISYEFIPTAIFAQPEAASVGLSEDDARQRYGDRVCCYCTQFRPLYYSLTDSDEKMLLKVVVNSETDAVLGIHAVGEHAAEMLQGFAVALAKGITKTDLDRTIGIHPSAAEEFFTLRSFQAKKGLNRQPNLR</sequence>
<dbReference type="InterPro" id="IPR036188">
    <property type="entry name" value="FAD/NAD-bd_sf"/>
</dbReference>
<feature type="binding site" evidence="8">
    <location>
        <position position="259"/>
    </location>
    <ligand>
        <name>NAD(+)</name>
        <dbReference type="ChEBI" id="CHEBI:57540"/>
    </ligand>
</feature>
<dbReference type="OrthoDB" id="9807946at2"/>
<evidence type="ECO:0000259" key="11">
    <source>
        <dbReference type="Pfam" id="PF02852"/>
    </source>
</evidence>
<feature type="binding site" evidence="8">
    <location>
        <position position="299"/>
    </location>
    <ligand>
        <name>FAD</name>
        <dbReference type="ChEBI" id="CHEBI:57692"/>
    </ligand>
</feature>
<dbReference type="InterPro" id="IPR001100">
    <property type="entry name" value="Pyr_nuc-diS_OxRdtase"/>
</dbReference>
<evidence type="ECO:0000256" key="3">
    <source>
        <dbReference type="ARBA" id="ARBA00022827"/>
    </source>
</evidence>
<evidence type="ECO:0000313" key="13">
    <source>
        <dbReference type="EMBL" id="OEJ75808.1"/>
    </source>
</evidence>
<dbReference type="GO" id="GO:0005829">
    <property type="term" value="C:cytosol"/>
    <property type="evidence" value="ECO:0007669"/>
    <property type="project" value="TreeGrafter"/>
</dbReference>
<keyword evidence="6 10" id="KW-0676">Redox-active center</keyword>
<organism evidence="13">
    <name type="scientific">Desertifilum tharense IPPAS B-1220</name>
    <dbReference type="NCBI Taxonomy" id="1781255"/>
    <lineage>
        <taxon>Bacteria</taxon>
        <taxon>Bacillati</taxon>
        <taxon>Cyanobacteriota</taxon>
        <taxon>Cyanophyceae</taxon>
        <taxon>Desertifilales</taxon>
        <taxon>Desertifilaceae</taxon>
        <taxon>Desertifilum</taxon>
    </lineage>
</organism>
<evidence type="ECO:0000256" key="1">
    <source>
        <dbReference type="ARBA" id="ARBA00007532"/>
    </source>
</evidence>
<feature type="domain" description="Pyridine nucleotide-disulphide oxidoreductase dimerisation" evidence="11">
    <location>
        <begin position="334"/>
        <end position="441"/>
    </location>
</feature>
<proteinExistence type="inferred from homology"/>
<dbReference type="GO" id="GO:0045454">
    <property type="term" value="P:cell redox homeostasis"/>
    <property type="evidence" value="ECO:0007669"/>
    <property type="project" value="InterPro"/>
</dbReference>
<evidence type="ECO:0000256" key="10">
    <source>
        <dbReference type="RuleBase" id="RU003691"/>
    </source>
</evidence>
<dbReference type="PANTHER" id="PTHR42737">
    <property type="entry name" value="GLUTATHIONE REDUCTASE"/>
    <property type="match status" value="1"/>
</dbReference>
<dbReference type="PROSITE" id="PS00076">
    <property type="entry name" value="PYRIDINE_REDOX_1"/>
    <property type="match status" value="1"/>
</dbReference>
<dbReference type="GO" id="GO:0006749">
    <property type="term" value="P:glutathione metabolic process"/>
    <property type="evidence" value="ECO:0007669"/>
    <property type="project" value="TreeGrafter"/>
</dbReference>
<evidence type="ECO:0000256" key="8">
    <source>
        <dbReference type="PIRSR" id="PIRSR000350-3"/>
    </source>
</evidence>
<protein>
    <submittedName>
        <fullName evidence="13">Glutathione-disulfide reductase</fullName>
    </submittedName>
</protein>
<dbReference type="SUPFAM" id="SSF51905">
    <property type="entry name" value="FAD/NAD(P)-binding domain"/>
    <property type="match status" value="1"/>
</dbReference>
<evidence type="ECO:0000256" key="9">
    <source>
        <dbReference type="PIRSR" id="PIRSR000350-4"/>
    </source>
</evidence>
<dbReference type="PRINTS" id="PR00411">
    <property type="entry name" value="PNDRDTASEI"/>
</dbReference>
<dbReference type="InterPro" id="IPR016156">
    <property type="entry name" value="FAD/NAD-linked_Rdtase_dimer_sf"/>
</dbReference>
<dbReference type="NCBIfam" id="NF004776">
    <property type="entry name" value="PRK06116.1"/>
    <property type="match status" value="1"/>
</dbReference>
<evidence type="ECO:0000256" key="5">
    <source>
        <dbReference type="ARBA" id="ARBA00023157"/>
    </source>
</evidence>
<dbReference type="GO" id="GO:0050660">
    <property type="term" value="F:flavin adenine dinucleotide binding"/>
    <property type="evidence" value="ECO:0007669"/>
    <property type="project" value="InterPro"/>
</dbReference>
<dbReference type="GO" id="GO:0004362">
    <property type="term" value="F:glutathione-disulfide reductase (NADPH) activity"/>
    <property type="evidence" value="ECO:0007669"/>
    <property type="project" value="TreeGrafter"/>
</dbReference>
<dbReference type="EMBL" id="MJGC01000044">
    <property type="protein sequence ID" value="OEJ75808.1"/>
    <property type="molecule type" value="Genomic_DNA"/>
</dbReference>
<dbReference type="InterPro" id="IPR012999">
    <property type="entry name" value="Pyr_OxRdtase_I_AS"/>
</dbReference>
<evidence type="ECO:0000256" key="2">
    <source>
        <dbReference type="ARBA" id="ARBA00022630"/>
    </source>
</evidence>
<dbReference type="STRING" id="1781255.BH720_07720"/>
<reference evidence="13" key="1">
    <citation type="submission" date="2016-09" db="EMBL/GenBank/DDBJ databases">
        <title>Draft genome of thermotolerant cyanobacterium Desertifilum sp. strain IPPAS B-1220.</title>
        <authorList>
            <person name="Sinetova M.A."/>
            <person name="Bolakhan K."/>
            <person name="Zayadan B.K."/>
            <person name="Mironov K.S."/>
            <person name="Ustinova V."/>
            <person name="Kupriyanova E.V."/>
            <person name="Sidorov R.A."/>
            <person name="Skrypnik A.N."/>
            <person name="Gogoleva N.E."/>
            <person name="Gogolev Y.V."/>
            <person name="Los D.A."/>
        </authorList>
    </citation>
    <scope>NUCLEOTIDE SEQUENCE [LARGE SCALE GENOMIC DNA]</scope>
    <source>
        <strain evidence="13">IPPAS B-1220</strain>
    </source>
</reference>
<comment type="caution">
    <text evidence="13">The sequence shown here is derived from an EMBL/GenBank/DDBJ whole genome shotgun (WGS) entry which is preliminary data.</text>
</comment>
<keyword evidence="8" id="KW-0520">NAD</keyword>
<dbReference type="PIRSF" id="PIRSF000350">
    <property type="entry name" value="Mercury_reductase_MerA"/>
    <property type="match status" value="1"/>
</dbReference>
<keyword evidence="5" id="KW-1015">Disulfide bond</keyword>
<gene>
    <name evidence="13" type="ORF">BH720_07720</name>
</gene>
<keyword evidence="8" id="KW-0547">Nucleotide-binding</keyword>
<comment type="similarity">
    <text evidence="1 10">Belongs to the class-I pyridine nucleotide-disulfide oxidoreductase family.</text>
</comment>
<dbReference type="AlphaFoldDB" id="A0A1E5QMF4"/>
<keyword evidence="4 10" id="KW-0560">Oxidoreductase</keyword>
<dbReference type="GO" id="GO:0034599">
    <property type="term" value="P:cellular response to oxidative stress"/>
    <property type="evidence" value="ECO:0007669"/>
    <property type="project" value="TreeGrafter"/>
</dbReference>
<dbReference type="Gene3D" id="3.50.50.60">
    <property type="entry name" value="FAD/NAD(P)-binding domain"/>
    <property type="match status" value="2"/>
</dbReference>
<keyword evidence="2 10" id="KW-0285">Flavoprotein</keyword>
<comment type="cofactor">
    <cofactor evidence="8">
        <name>FAD</name>
        <dbReference type="ChEBI" id="CHEBI:57692"/>
    </cofactor>
    <text evidence="8">Binds 1 FAD per subunit.</text>
</comment>
<feature type="disulfide bond" description="Redox-active" evidence="9">
    <location>
        <begin position="42"/>
        <end position="47"/>
    </location>
</feature>
<dbReference type="Gene3D" id="3.30.390.30">
    <property type="match status" value="1"/>
</dbReference>
<dbReference type="SUPFAM" id="SSF55424">
    <property type="entry name" value="FAD/NAD-linked reductases, dimerisation (C-terminal) domain"/>
    <property type="match status" value="1"/>
</dbReference>
<accession>A0A1E5QMF4</accession>
<feature type="domain" description="FAD/NAD(P)-binding" evidence="12">
    <location>
        <begin position="5"/>
        <end position="314"/>
    </location>
</feature>
<evidence type="ECO:0000256" key="4">
    <source>
        <dbReference type="ARBA" id="ARBA00023002"/>
    </source>
</evidence>
<feature type="active site" description="Proton acceptor" evidence="7">
    <location>
        <position position="433"/>
    </location>
</feature>
<dbReference type="Pfam" id="PF02852">
    <property type="entry name" value="Pyr_redox_dim"/>
    <property type="match status" value="1"/>
</dbReference>
<dbReference type="InterPro" id="IPR046952">
    <property type="entry name" value="GSHR/TRXR-like"/>
</dbReference>
<dbReference type="InterPro" id="IPR023753">
    <property type="entry name" value="FAD/NAD-binding_dom"/>
</dbReference>
<evidence type="ECO:0000256" key="7">
    <source>
        <dbReference type="PIRSR" id="PIRSR000350-2"/>
    </source>
</evidence>
<feature type="binding site" evidence="8">
    <location>
        <position position="51"/>
    </location>
    <ligand>
        <name>FAD</name>
        <dbReference type="ChEBI" id="CHEBI:57692"/>
    </ligand>
</feature>
<feature type="binding site" evidence="8">
    <location>
        <begin position="173"/>
        <end position="180"/>
    </location>
    <ligand>
        <name>NAD(+)</name>
        <dbReference type="ChEBI" id="CHEBI:57540"/>
    </ligand>
</feature>
<dbReference type="PANTHER" id="PTHR42737:SF2">
    <property type="entry name" value="GLUTATHIONE REDUCTASE"/>
    <property type="match status" value="1"/>
</dbReference>
<evidence type="ECO:0000259" key="12">
    <source>
        <dbReference type="Pfam" id="PF07992"/>
    </source>
</evidence>
<dbReference type="PRINTS" id="PR00368">
    <property type="entry name" value="FADPNR"/>
</dbReference>
<dbReference type="InterPro" id="IPR004099">
    <property type="entry name" value="Pyr_nucl-diS_OxRdtase_dimer"/>
</dbReference>
<evidence type="ECO:0000256" key="6">
    <source>
        <dbReference type="ARBA" id="ARBA00023284"/>
    </source>
</evidence>